<evidence type="ECO:0008006" key="4">
    <source>
        <dbReference type="Google" id="ProtNLM"/>
    </source>
</evidence>
<feature type="coiled-coil region" evidence="1">
    <location>
        <begin position="7"/>
        <end position="55"/>
    </location>
</feature>
<dbReference type="InterPro" id="IPR007420">
    <property type="entry name" value="DUF465"/>
</dbReference>
<comment type="caution">
    <text evidence="2">The sequence shown here is derived from an EMBL/GenBank/DDBJ whole genome shotgun (WGS) entry which is preliminary data.</text>
</comment>
<reference evidence="2" key="2">
    <citation type="submission" date="2020-09" db="EMBL/GenBank/DDBJ databases">
        <authorList>
            <person name="Sun Q."/>
            <person name="Zhou Y."/>
        </authorList>
    </citation>
    <scope>NUCLEOTIDE SEQUENCE</scope>
    <source>
        <strain evidence="2">CGMCC 1.15725</strain>
    </source>
</reference>
<protein>
    <recommendedName>
        <fullName evidence="4">DUF465 domain-containing protein</fullName>
    </recommendedName>
</protein>
<sequence length="58" mass="6812">MAVEDHIRALRDKHANLKQAIAKETTRSLPDELKVAEWKREKLRIKDAIAELSRQQMM</sequence>
<evidence type="ECO:0000313" key="3">
    <source>
        <dbReference type="Proteomes" id="UP000646365"/>
    </source>
</evidence>
<reference evidence="2" key="1">
    <citation type="journal article" date="2014" name="Int. J. Syst. Evol. Microbiol.">
        <title>Complete genome sequence of Corynebacterium casei LMG S-19264T (=DSM 44701T), isolated from a smear-ripened cheese.</title>
        <authorList>
            <consortium name="US DOE Joint Genome Institute (JGI-PGF)"/>
            <person name="Walter F."/>
            <person name="Albersmeier A."/>
            <person name="Kalinowski J."/>
            <person name="Ruckert C."/>
        </authorList>
    </citation>
    <scope>NUCLEOTIDE SEQUENCE</scope>
    <source>
        <strain evidence="2">CGMCC 1.15725</strain>
    </source>
</reference>
<dbReference type="InterPro" id="IPR038444">
    <property type="entry name" value="DUF465_sf"/>
</dbReference>
<evidence type="ECO:0000313" key="2">
    <source>
        <dbReference type="EMBL" id="GGF37983.1"/>
    </source>
</evidence>
<dbReference type="EMBL" id="BMJQ01000015">
    <property type="protein sequence ID" value="GGF37983.1"/>
    <property type="molecule type" value="Genomic_DNA"/>
</dbReference>
<dbReference type="AlphaFoldDB" id="A0A8J2Z048"/>
<dbReference type="Pfam" id="PF04325">
    <property type="entry name" value="DUF465"/>
    <property type="match status" value="1"/>
</dbReference>
<keyword evidence="1" id="KW-0175">Coiled coil</keyword>
<proteinExistence type="predicted"/>
<evidence type="ECO:0000256" key="1">
    <source>
        <dbReference type="SAM" id="Coils"/>
    </source>
</evidence>
<gene>
    <name evidence="2" type="ORF">GCM10011611_50470</name>
</gene>
<organism evidence="2 3">
    <name type="scientific">Aliidongia dinghuensis</name>
    <dbReference type="NCBI Taxonomy" id="1867774"/>
    <lineage>
        <taxon>Bacteria</taxon>
        <taxon>Pseudomonadati</taxon>
        <taxon>Pseudomonadota</taxon>
        <taxon>Alphaproteobacteria</taxon>
        <taxon>Rhodospirillales</taxon>
        <taxon>Dongiaceae</taxon>
        <taxon>Aliidongia</taxon>
    </lineage>
</organism>
<dbReference type="RefSeq" id="WP_189050932.1">
    <property type="nucleotide sequence ID" value="NZ_BMJQ01000015.1"/>
</dbReference>
<dbReference type="Gene3D" id="6.10.280.50">
    <property type="match status" value="1"/>
</dbReference>
<accession>A0A8J2Z048</accession>
<dbReference type="Proteomes" id="UP000646365">
    <property type="component" value="Unassembled WGS sequence"/>
</dbReference>
<name>A0A8J2Z048_9PROT</name>
<keyword evidence="3" id="KW-1185">Reference proteome</keyword>